<evidence type="ECO:0000256" key="3">
    <source>
        <dbReference type="ARBA" id="ARBA00022692"/>
    </source>
</evidence>
<dbReference type="GO" id="GO:0006605">
    <property type="term" value="P:protein targeting"/>
    <property type="evidence" value="ECO:0007669"/>
    <property type="project" value="InterPro"/>
</dbReference>
<keyword evidence="6" id="KW-0811">Translocation</keyword>
<sequence>MNHLNEQNTSKAKKPKRYWIRKFIKEIKRVKWPNSKTNVAAFIKILVFTLIITAFVFAVSFAFTHIWTSSGLS</sequence>
<evidence type="ECO:0000256" key="6">
    <source>
        <dbReference type="ARBA" id="ARBA00023010"/>
    </source>
</evidence>
<dbReference type="Pfam" id="PF00584">
    <property type="entry name" value="SecE"/>
    <property type="match status" value="1"/>
</dbReference>
<keyword evidence="7 8" id="KW-0472">Membrane</keyword>
<keyword evidence="3 8" id="KW-0812">Transmembrane</keyword>
<accession>A0A449B5L1</accession>
<dbReference type="InterPro" id="IPR038379">
    <property type="entry name" value="SecE_sf"/>
</dbReference>
<dbReference type="KEGG" id="mcou:NCTC10179_00050"/>
<protein>
    <recommendedName>
        <fullName evidence="11">Protein translocase subunit SecE</fullName>
    </recommendedName>
</protein>
<dbReference type="EMBL" id="LR215039">
    <property type="protein sequence ID" value="VEU75894.1"/>
    <property type="molecule type" value="Genomic_DNA"/>
</dbReference>
<evidence type="ECO:0000256" key="8">
    <source>
        <dbReference type="SAM" id="Phobius"/>
    </source>
</evidence>
<name>A0A449B5L1_9BACT</name>
<keyword evidence="5 8" id="KW-1133">Transmembrane helix</keyword>
<evidence type="ECO:0000256" key="2">
    <source>
        <dbReference type="ARBA" id="ARBA00022448"/>
    </source>
</evidence>
<keyword evidence="4" id="KW-0653">Protein transport</keyword>
<dbReference type="AlphaFoldDB" id="A0A449B5L1"/>
<dbReference type="GO" id="GO:0016020">
    <property type="term" value="C:membrane"/>
    <property type="evidence" value="ECO:0007669"/>
    <property type="project" value="UniProtKB-SubCell"/>
</dbReference>
<reference evidence="9 10" key="1">
    <citation type="submission" date="2019-01" db="EMBL/GenBank/DDBJ databases">
        <authorList>
            <consortium name="Pathogen Informatics"/>
        </authorList>
    </citation>
    <scope>NUCLEOTIDE SEQUENCE [LARGE SCALE GENOMIC DNA]</scope>
    <source>
        <strain evidence="9 10">NCTC10179</strain>
    </source>
</reference>
<dbReference type="Proteomes" id="UP000289497">
    <property type="component" value="Chromosome"/>
</dbReference>
<evidence type="ECO:0008006" key="11">
    <source>
        <dbReference type="Google" id="ProtNLM"/>
    </source>
</evidence>
<evidence type="ECO:0000256" key="1">
    <source>
        <dbReference type="ARBA" id="ARBA00004370"/>
    </source>
</evidence>
<evidence type="ECO:0000256" key="5">
    <source>
        <dbReference type="ARBA" id="ARBA00022989"/>
    </source>
</evidence>
<dbReference type="GO" id="GO:0008320">
    <property type="term" value="F:protein transmembrane transporter activity"/>
    <property type="evidence" value="ECO:0007669"/>
    <property type="project" value="InterPro"/>
</dbReference>
<dbReference type="GO" id="GO:0009306">
    <property type="term" value="P:protein secretion"/>
    <property type="evidence" value="ECO:0007669"/>
    <property type="project" value="InterPro"/>
</dbReference>
<feature type="transmembrane region" description="Helical" evidence="8">
    <location>
        <begin position="39"/>
        <end position="67"/>
    </location>
</feature>
<dbReference type="Gene3D" id="1.20.5.1030">
    <property type="entry name" value="Preprotein translocase secy subunit"/>
    <property type="match status" value="1"/>
</dbReference>
<dbReference type="InterPro" id="IPR001901">
    <property type="entry name" value="Translocase_SecE/Sec61-g"/>
</dbReference>
<evidence type="ECO:0000313" key="10">
    <source>
        <dbReference type="Proteomes" id="UP000289497"/>
    </source>
</evidence>
<comment type="subcellular location">
    <subcellularLocation>
        <location evidence="1">Membrane</location>
    </subcellularLocation>
</comment>
<dbReference type="OrthoDB" id="399914at2"/>
<gene>
    <name evidence="9" type="ORF">NCTC10179_00050</name>
</gene>
<evidence type="ECO:0000256" key="7">
    <source>
        <dbReference type="ARBA" id="ARBA00023136"/>
    </source>
</evidence>
<proteinExistence type="predicted"/>
<evidence type="ECO:0000313" key="9">
    <source>
        <dbReference type="EMBL" id="VEU75894.1"/>
    </source>
</evidence>
<dbReference type="InterPro" id="IPR005807">
    <property type="entry name" value="SecE_bac"/>
</dbReference>
<evidence type="ECO:0000256" key="4">
    <source>
        <dbReference type="ARBA" id="ARBA00022927"/>
    </source>
</evidence>
<keyword evidence="10" id="KW-1185">Reference proteome</keyword>
<dbReference type="NCBIfam" id="TIGR00964">
    <property type="entry name" value="secE_bact"/>
    <property type="match status" value="1"/>
</dbReference>
<dbReference type="RefSeq" id="WP_036434089.1">
    <property type="nucleotide sequence ID" value="NZ_LR215039.1"/>
</dbReference>
<dbReference type="GO" id="GO:0006886">
    <property type="term" value="P:intracellular protein transport"/>
    <property type="evidence" value="ECO:0007669"/>
    <property type="project" value="InterPro"/>
</dbReference>
<keyword evidence="2" id="KW-0813">Transport</keyword>
<organism evidence="9 10">
    <name type="scientific">Mycoplasmopsis columboralis</name>
    <dbReference type="NCBI Taxonomy" id="171282"/>
    <lineage>
        <taxon>Bacteria</taxon>
        <taxon>Bacillati</taxon>
        <taxon>Mycoplasmatota</taxon>
        <taxon>Mycoplasmoidales</taxon>
        <taxon>Metamycoplasmataceae</taxon>
        <taxon>Mycoplasmopsis</taxon>
    </lineage>
</organism>